<organism evidence="2 3">
    <name type="scientific">Triparma strigata</name>
    <dbReference type="NCBI Taxonomy" id="1606541"/>
    <lineage>
        <taxon>Eukaryota</taxon>
        <taxon>Sar</taxon>
        <taxon>Stramenopiles</taxon>
        <taxon>Ochrophyta</taxon>
        <taxon>Bolidophyceae</taxon>
        <taxon>Parmales</taxon>
        <taxon>Triparmaceae</taxon>
        <taxon>Triparma</taxon>
    </lineage>
</organism>
<evidence type="ECO:0000313" key="2">
    <source>
        <dbReference type="EMBL" id="GMH78487.1"/>
    </source>
</evidence>
<gene>
    <name evidence="2" type="ORF">TrST_g4778</name>
</gene>
<comment type="caution">
    <text evidence="2">The sequence shown here is derived from an EMBL/GenBank/DDBJ whole genome shotgun (WGS) entry which is preliminary data.</text>
</comment>
<evidence type="ECO:0000313" key="3">
    <source>
        <dbReference type="Proteomes" id="UP001165085"/>
    </source>
</evidence>
<proteinExistence type="predicted"/>
<dbReference type="OrthoDB" id="193494at2759"/>
<evidence type="ECO:0000256" key="1">
    <source>
        <dbReference type="SAM" id="Phobius"/>
    </source>
</evidence>
<dbReference type="InterPro" id="IPR023393">
    <property type="entry name" value="START-like_dom_sf"/>
</dbReference>
<feature type="transmembrane region" description="Helical" evidence="1">
    <location>
        <begin position="850"/>
        <end position="869"/>
    </location>
</feature>
<name>A0A9W7AZS3_9STRA</name>
<feature type="transmembrane region" description="Helical" evidence="1">
    <location>
        <begin position="746"/>
        <end position="764"/>
    </location>
</feature>
<keyword evidence="1" id="KW-1133">Transmembrane helix</keyword>
<accession>A0A9W7AZS3</accession>
<keyword evidence="1" id="KW-0812">Transmembrane</keyword>
<feature type="transmembrane region" description="Helical" evidence="1">
    <location>
        <begin position="711"/>
        <end position="734"/>
    </location>
</feature>
<protein>
    <submittedName>
        <fullName evidence="2">Uncharacterized protein</fullName>
    </submittedName>
</protein>
<dbReference type="EMBL" id="BRXY01000222">
    <property type="protein sequence ID" value="GMH78487.1"/>
    <property type="molecule type" value="Genomic_DNA"/>
</dbReference>
<dbReference type="Gene3D" id="3.30.530.20">
    <property type="match status" value="1"/>
</dbReference>
<keyword evidence="1" id="KW-0472">Membrane</keyword>
<sequence length="992" mass="112187">MPTSLPTTTPTFTLPQLRSFLDHTAEQFVLQSKSISEGDVEFVRNIVLFATSSDNLASFEEKRKQLAPARHTEVLATVNEQEITALPKGFSSIGKVLSSAGKVKSTPPRVTLMTSKNKIMPMENQLSTALNVLSSPDATMYGKNYNKDLEIESEIVRQMNNEMQMYTDEEDNMINSAIGLNSGLKMKGAIPFRDLKPTFSTTKFFRGFYNTKLGDIYSMATCTLRGNHSWVAARLTNYHYHCKNPAFGLMKEQLGDEEIYLEVPNKHSMVFKTDYAFPSPLTNRESIVKIVWKRLSEKSVMVSYHPLASHPKVENKDGKAVIRGSLQLAMLVTQLDDKTTELQWGTHLNFGGNLPTAVINGFIIPNFNRANSHHQAFFAYSIRLQDLTKKDGKLLGEVLINQIKAARKKGGWKKRAELGKVGIDEFLYISAAMRELLPRHPWIRALLHEISLNKVNVAPTVTTTISDVKDKDAINLAKGLSTIILTNTEASAAVDHWIAQNAALEEFEKDYEWMRSFFVEVAQYNLTTSNFGLRLRVFAGALLSTIDLVTDVYMTIKFFNTDGQEGYGKINAWLIGLTMFCQILIGYANNSKKPSHLVKDALAILVGFKPALDAYRVGSGSEQEDHQIFPPLQDMSYCKGIEVVFEAIPSSVVQIYALLLAKEKGLDAVVSVLISAATIAFTSSVISYDWDTSPEQRRKVPFHYGYIPDKATSRAICFLSMMSLSFAHVMLRTFSCALLVVTNKRWLLYYLAADMGLFFLYKIVRKDFFYYVNLTGIARLVGTIVERITIKVMVDFTMLIHVRGPCELGGFWFLATSLISLVGSVASVALYNSHYNDEDVKLDAATLQTVVGILGIVWVSSAIALVSVMNRKYLSTFYNFDTASDYERKCFLNAREDQDDVKSDLLTDHPDVYRTWGDEHLKPWTLKNWDRWEEEKPAWFTDSWIECVPNDYIPYDWRVKYNKTKGRLENPQMRRRSSVQQMKMLMGGVEEK</sequence>
<feature type="transmembrane region" description="Helical" evidence="1">
    <location>
        <begin position="811"/>
        <end position="830"/>
    </location>
</feature>
<dbReference type="SUPFAM" id="SSF55961">
    <property type="entry name" value="Bet v1-like"/>
    <property type="match status" value="1"/>
</dbReference>
<feature type="transmembrane region" description="Helical" evidence="1">
    <location>
        <begin position="668"/>
        <end position="688"/>
    </location>
</feature>
<keyword evidence="3" id="KW-1185">Reference proteome</keyword>
<reference evidence="3" key="1">
    <citation type="journal article" date="2023" name="Commun. Biol.">
        <title>Genome analysis of Parmales, the sister group of diatoms, reveals the evolutionary specialization of diatoms from phago-mixotrophs to photoautotrophs.</title>
        <authorList>
            <person name="Ban H."/>
            <person name="Sato S."/>
            <person name="Yoshikawa S."/>
            <person name="Yamada K."/>
            <person name="Nakamura Y."/>
            <person name="Ichinomiya M."/>
            <person name="Sato N."/>
            <person name="Blanc-Mathieu R."/>
            <person name="Endo H."/>
            <person name="Kuwata A."/>
            <person name="Ogata H."/>
        </authorList>
    </citation>
    <scope>NUCLEOTIDE SEQUENCE [LARGE SCALE GENOMIC DNA]</scope>
    <source>
        <strain evidence="3">NIES 3701</strain>
    </source>
</reference>
<dbReference type="Proteomes" id="UP001165085">
    <property type="component" value="Unassembled WGS sequence"/>
</dbReference>
<dbReference type="AlphaFoldDB" id="A0A9W7AZS3"/>